<dbReference type="GO" id="GO:0016747">
    <property type="term" value="F:acyltransferase activity, transferring groups other than amino-acyl groups"/>
    <property type="evidence" value="ECO:0007669"/>
    <property type="project" value="InterPro"/>
</dbReference>
<feature type="transmembrane region" description="Helical" evidence="3">
    <location>
        <begin position="340"/>
        <end position="361"/>
    </location>
</feature>
<dbReference type="STRING" id="471514.AN477_22730"/>
<dbReference type="OrthoDB" id="9796461at2"/>
<feature type="transmembrane region" description="Helical" evidence="3">
    <location>
        <begin position="299"/>
        <end position="320"/>
    </location>
</feature>
<evidence type="ECO:0000259" key="4">
    <source>
        <dbReference type="Pfam" id="PF01757"/>
    </source>
</evidence>
<protein>
    <recommendedName>
        <fullName evidence="4">Acyltransferase 3 domain-containing protein</fullName>
    </recommendedName>
</protein>
<feature type="transmembrane region" description="Helical" evidence="3">
    <location>
        <begin position="233"/>
        <end position="255"/>
    </location>
</feature>
<evidence type="ECO:0000256" key="1">
    <source>
        <dbReference type="ARBA" id="ARBA00004370"/>
    </source>
</evidence>
<dbReference type="GO" id="GO:0016020">
    <property type="term" value="C:membrane"/>
    <property type="evidence" value="ECO:0007669"/>
    <property type="project" value="TreeGrafter"/>
</dbReference>
<dbReference type="PANTHER" id="PTHR23028:SF131">
    <property type="entry name" value="BLR2367 PROTEIN"/>
    <property type="match status" value="1"/>
</dbReference>
<comment type="similarity">
    <text evidence="2">Belongs to the acyltransferase 3 family.</text>
</comment>
<organism evidence="5 6">
    <name type="scientific">Alicyclobacillus ferrooxydans</name>
    <dbReference type="NCBI Taxonomy" id="471514"/>
    <lineage>
        <taxon>Bacteria</taxon>
        <taxon>Bacillati</taxon>
        <taxon>Bacillota</taxon>
        <taxon>Bacilli</taxon>
        <taxon>Bacillales</taxon>
        <taxon>Alicyclobacillaceae</taxon>
        <taxon>Alicyclobacillus</taxon>
    </lineage>
</organism>
<dbReference type="EMBL" id="LJCO01000107">
    <property type="protein sequence ID" value="KPV39316.1"/>
    <property type="molecule type" value="Genomic_DNA"/>
</dbReference>
<gene>
    <name evidence="5" type="ORF">AN477_22730</name>
</gene>
<dbReference type="InterPro" id="IPR050879">
    <property type="entry name" value="Acyltransferase_3"/>
</dbReference>
<evidence type="ECO:0000256" key="2">
    <source>
        <dbReference type="ARBA" id="ARBA00007400"/>
    </source>
</evidence>
<comment type="subcellular location">
    <subcellularLocation>
        <location evidence="1">Membrane</location>
    </subcellularLocation>
</comment>
<comment type="caution">
    <text evidence="5">The sequence shown here is derived from an EMBL/GenBank/DDBJ whole genome shotgun (WGS) entry which is preliminary data.</text>
</comment>
<dbReference type="Proteomes" id="UP000050482">
    <property type="component" value="Unassembled WGS sequence"/>
</dbReference>
<dbReference type="AlphaFoldDB" id="A0A0P9CRM8"/>
<keyword evidence="3" id="KW-0472">Membrane</keyword>
<evidence type="ECO:0000313" key="5">
    <source>
        <dbReference type="EMBL" id="KPV39316.1"/>
    </source>
</evidence>
<feature type="transmembrane region" description="Helical" evidence="3">
    <location>
        <begin position="188"/>
        <end position="221"/>
    </location>
</feature>
<dbReference type="PANTHER" id="PTHR23028">
    <property type="entry name" value="ACETYLTRANSFERASE"/>
    <property type="match status" value="1"/>
</dbReference>
<keyword evidence="3" id="KW-1133">Transmembrane helix</keyword>
<accession>A0A0P9CRM8</accession>
<keyword evidence="3" id="KW-0812">Transmembrane</keyword>
<dbReference type="GO" id="GO:0000271">
    <property type="term" value="P:polysaccharide biosynthetic process"/>
    <property type="evidence" value="ECO:0007669"/>
    <property type="project" value="TreeGrafter"/>
</dbReference>
<dbReference type="Pfam" id="PF01757">
    <property type="entry name" value="Acyl_transf_3"/>
    <property type="match status" value="1"/>
</dbReference>
<keyword evidence="6" id="KW-1185">Reference proteome</keyword>
<feature type="transmembrane region" description="Helical" evidence="3">
    <location>
        <begin position="59"/>
        <end position="80"/>
    </location>
</feature>
<feature type="transmembrane region" description="Helical" evidence="3">
    <location>
        <begin position="166"/>
        <end position="182"/>
    </location>
</feature>
<feature type="transmembrane region" description="Helical" evidence="3">
    <location>
        <begin position="101"/>
        <end position="118"/>
    </location>
</feature>
<feature type="transmembrane region" description="Helical" evidence="3">
    <location>
        <begin position="21"/>
        <end position="39"/>
    </location>
</feature>
<feature type="transmembrane region" description="Helical" evidence="3">
    <location>
        <begin position="267"/>
        <end position="287"/>
    </location>
</feature>
<name>A0A0P9CRM8_9BACL</name>
<reference evidence="5 6" key="1">
    <citation type="submission" date="2015-09" db="EMBL/GenBank/DDBJ databases">
        <title>Draft genome sequence of Alicyclobacillus ferrooxydans DSM 22381.</title>
        <authorList>
            <person name="Hemp J."/>
        </authorList>
    </citation>
    <scope>NUCLEOTIDE SEQUENCE [LARGE SCALE GENOMIC DNA]</scope>
    <source>
        <strain evidence="5 6">TC-34</strain>
    </source>
</reference>
<feature type="domain" description="Acyltransferase 3" evidence="4">
    <location>
        <begin position="14"/>
        <end position="360"/>
    </location>
</feature>
<dbReference type="PATRIC" id="fig|471514.4.peg.2077"/>
<evidence type="ECO:0000256" key="3">
    <source>
        <dbReference type="SAM" id="Phobius"/>
    </source>
</evidence>
<feature type="transmembrane region" description="Helical" evidence="3">
    <location>
        <begin position="138"/>
        <end position="154"/>
    </location>
</feature>
<dbReference type="InterPro" id="IPR002656">
    <property type="entry name" value="Acyl_transf_3_dom"/>
</dbReference>
<proteinExistence type="inferred from homology"/>
<evidence type="ECO:0000313" key="6">
    <source>
        <dbReference type="Proteomes" id="UP000050482"/>
    </source>
</evidence>
<sequence>MRIMTLNRSSQASAWFDLLRWFAALYVVVFHLRPVLFVGSSALTAHQFGAKLVYGLTSLGYQFVMLFFVLSGFLIGSSVLKRVQNGTWSWSDYLLQRLTRLWIVLLPALVLAWIWARVEVGIFHDNNYFVSTTNLHTFVGNLLFLQGVFVPNFSQNLPLWSLTYEFWYYMMFPCVILMIRSKNWKNRLLYGLVLMLMIGMVGKSIVLYFAIWLLGVCIAVLPTPKSASKSTMVVSLSLLSFIVAPVALLFGKIYITKYHVANFDMVRSFPADFVVAAVFAAILYLVFHLSNSRIASPGFKHTSVSLAGFSYTLYLTHYPIINLLRVAVGNGTWGVWHPTLVNLATALAILVGILFYAWLIAQLTEARTTQFRDATKLMIRSGYRAARRFASMEIR</sequence>